<reference evidence="2 3" key="1">
    <citation type="journal article" date="2016" name="Nat. Commun.">
        <title>Thousands of microbial genomes shed light on interconnected biogeochemical processes in an aquifer system.</title>
        <authorList>
            <person name="Anantharaman K."/>
            <person name="Brown C.T."/>
            <person name="Hug L.A."/>
            <person name="Sharon I."/>
            <person name="Castelle C.J."/>
            <person name="Probst A.J."/>
            <person name="Thomas B.C."/>
            <person name="Singh A."/>
            <person name="Wilkins M.J."/>
            <person name="Karaoz U."/>
            <person name="Brodie E.L."/>
            <person name="Williams K.H."/>
            <person name="Hubbard S.S."/>
            <person name="Banfield J.F."/>
        </authorList>
    </citation>
    <scope>NUCLEOTIDE SEQUENCE [LARGE SCALE GENOMIC DNA]</scope>
</reference>
<accession>A0A1F5TP46</accession>
<comment type="caution">
    <text evidence="2">The sequence shown here is derived from an EMBL/GenBank/DDBJ whole genome shotgun (WGS) entry which is preliminary data.</text>
</comment>
<evidence type="ECO:0000313" key="2">
    <source>
        <dbReference type="EMBL" id="OGF40569.1"/>
    </source>
</evidence>
<feature type="domain" description="Methyltransferase FkbM" evidence="1">
    <location>
        <begin position="38"/>
        <end position="185"/>
    </location>
</feature>
<dbReference type="InterPro" id="IPR029063">
    <property type="entry name" value="SAM-dependent_MTases_sf"/>
</dbReference>
<dbReference type="InterPro" id="IPR006342">
    <property type="entry name" value="FkbM_mtfrase"/>
</dbReference>
<evidence type="ECO:0000259" key="1">
    <source>
        <dbReference type="Pfam" id="PF05050"/>
    </source>
</evidence>
<dbReference type="PANTHER" id="PTHR36973">
    <property type="entry name" value="SLL1456 PROTEIN-RELATED"/>
    <property type="match status" value="1"/>
</dbReference>
<organism evidence="2 3">
    <name type="scientific">Candidatus Falkowbacteria bacterium RIFOXYD2_FULL_34_120</name>
    <dbReference type="NCBI Taxonomy" id="1798007"/>
    <lineage>
        <taxon>Bacteria</taxon>
        <taxon>Candidatus Falkowiibacteriota</taxon>
    </lineage>
</organism>
<proteinExistence type="predicted"/>
<dbReference type="SUPFAM" id="SSF53335">
    <property type="entry name" value="S-adenosyl-L-methionine-dependent methyltransferases"/>
    <property type="match status" value="1"/>
</dbReference>
<sequence>MDSFYSKIKLCSIDFLDIGCSGNLDNKWFPILSFINYTGFDPNQEECERLINLSNKYKTAKYLPYAIAGEEGEKKIYKTKSIYCSSLLRPNHKWLSRFIYYDLFTEIGRDSVSCVTLDYLVCKKNIKADIIKLDTQGLELPILKMGSKILKNVICVETETGFLENYVGETTYSQIDEFMRENGFLMFDMKIRKVGRRNFLSECGEHQPMWCEAIWLYDFIGQKRKCSEKQAIKSLAICRALRLYDYGFELASYFRDAGILDTIIFEYLNNQKTWEPSLWQRFFQNYFPQKARNKWKNKIKNKLKRIFGFKIL</sequence>
<name>A0A1F5TP46_9BACT</name>
<dbReference type="EMBL" id="MFGO01000025">
    <property type="protein sequence ID" value="OGF40569.1"/>
    <property type="molecule type" value="Genomic_DNA"/>
</dbReference>
<dbReference type="Gene3D" id="3.40.50.150">
    <property type="entry name" value="Vaccinia Virus protein VP39"/>
    <property type="match status" value="1"/>
</dbReference>
<evidence type="ECO:0000313" key="3">
    <source>
        <dbReference type="Proteomes" id="UP000177579"/>
    </source>
</evidence>
<protein>
    <recommendedName>
        <fullName evidence="1">Methyltransferase FkbM domain-containing protein</fullName>
    </recommendedName>
</protein>
<gene>
    <name evidence="2" type="ORF">A2531_03500</name>
</gene>
<dbReference type="Pfam" id="PF05050">
    <property type="entry name" value="Methyltransf_21"/>
    <property type="match status" value="1"/>
</dbReference>
<dbReference type="InterPro" id="IPR053188">
    <property type="entry name" value="FkbM_Methyltransferase"/>
</dbReference>
<dbReference type="AlphaFoldDB" id="A0A1F5TP46"/>
<dbReference type="PANTHER" id="PTHR36973:SF4">
    <property type="entry name" value="NODULATION PROTEIN"/>
    <property type="match status" value="1"/>
</dbReference>
<dbReference type="Proteomes" id="UP000177579">
    <property type="component" value="Unassembled WGS sequence"/>
</dbReference>
<dbReference type="GO" id="GO:0008171">
    <property type="term" value="F:O-methyltransferase activity"/>
    <property type="evidence" value="ECO:0007669"/>
    <property type="project" value="TreeGrafter"/>
</dbReference>